<comment type="caution">
    <text evidence="3">The sequence shown here is derived from an EMBL/GenBank/DDBJ whole genome shotgun (WGS) entry which is preliminary data.</text>
</comment>
<proteinExistence type="predicted"/>
<keyword evidence="4" id="KW-1185">Reference proteome</keyword>
<dbReference type="EMBL" id="LVJN01000020">
    <property type="protein sequence ID" value="OSM01646.1"/>
    <property type="molecule type" value="Genomic_DNA"/>
</dbReference>
<organism evidence="3 4">
    <name type="scientific">Magnetofaba australis IT-1</name>
    <dbReference type="NCBI Taxonomy" id="1434232"/>
    <lineage>
        <taxon>Bacteria</taxon>
        <taxon>Pseudomonadati</taxon>
        <taxon>Pseudomonadota</taxon>
        <taxon>Magnetococcia</taxon>
        <taxon>Magnetococcales</taxon>
        <taxon>Magnetococcaceae</taxon>
        <taxon>Magnetofaba</taxon>
    </lineage>
</organism>
<evidence type="ECO:0000313" key="3">
    <source>
        <dbReference type="EMBL" id="OSM01646.1"/>
    </source>
</evidence>
<evidence type="ECO:0000259" key="2">
    <source>
        <dbReference type="Pfam" id="PF13511"/>
    </source>
</evidence>
<dbReference type="Pfam" id="PF13511">
    <property type="entry name" value="DUF4124"/>
    <property type="match status" value="1"/>
</dbReference>
<reference evidence="3 4" key="1">
    <citation type="journal article" date="2016" name="BMC Genomics">
        <title>Combined genomic and structural analyses of a cultured magnetotactic bacterium reveals its niche adaptation to a dynamic environment.</title>
        <authorList>
            <person name="Araujo A.C."/>
            <person name="Morillo V."/>
            <person name="Cypriano J."/>
            <person name="Teixeira L.C."/>
            <person name="Leao P."/>
            <person name="Lyra S."/>
            <person name="Almeida L.G."/>
            <person name="Bazylinski D.A."/>
            <person name="Vasconcellos A.T."/>
            <person name="Abreu F."/>
            <person name="Lins U."/>
        </authorList>
    </citation>
    <scope>NUCLEOTIDE SEQUENCE [LARGE SCALE GENOMIC DNA]</scope>
    <source>
        <strain evidence="3 4">IT-1</strain>
    </source>
</reference>
<sequence>MTFLILAAPRMANADIYECVDAQGQSVWRNKPCMSGEKQKYHKRLERLGTEPGVTPPNNTPQQEAQQQAPNFISANAKQEALKKTRQQLAEEMTKAQQVILNSDPQTMVKILQMQNSKEVQAVLNDQYLMRAIKNGDVRYLQKSKKLQALSKNPEIQQLMQSVNK</sequence>
<feature type="region of interest" description="Disordered" evidence="1">
    <location>
        <begin position="49"/>
        <end position="68"/>
    </location>
</feature>
<evidence type="ECO:0000256" key="1">
    <source>
        <dbReference type="SAM" id="MobiDB-lite"/>
    </source>
</evidence>
<name>A0A1Y2K209_9PROT</name>
<gene>
    <name evidence="3" type="ORF">MAIT1_01661</name>
</gene>
<dbReference type="InterPro" id="IPR025392">
    <property type="entry name" value="DUF4124"/>
</dbReference>
<protein>
    <recommendedName>
        <fullName evidence="2">DUF4124 domain-containing protein</fullName>
    </recommendedName>
</protein>
<accession>A0A1Y2K209</accession>
<dbReference type="STRING" id="1434232.MAIT1_01661"/>
<dbReference type="AlphaFoldDB" id="A0A1Y2K209"/>
<feature type="domain" description="DUF4124" evidence="2">
    <location>
        <begin position="4"/>
        <end position="63"/>
    </location>
</feature>
<dbReference type="Proteomes" id="UP000194003">
    <property type="component" value="Unassembled WGS sequence"/>
</dbReference>
<evidence type="ECO:0000313" key="4">
    <source>
        <dbReference type="Proteomes" id="UP000194003"/>
    </source>
</evidence>